<gene>
    <name evidence="1" type="ORF">BT96DRAFT_613608</name>
</gene>
<protein>
    <submittedName>
        <fullName evidence="1">Uncharacterized protein</fullName>
    </submittedName>
</protein>
<dbReference type="AlphaFoldDB" id="A0A6A4GHC3"/>
<keyword evidence="2" id="KW-1185">Reference proteome</keyword>
<organism evidence="1 2">
    <name type="scientific">Gymnopus androsaceus JB14</name>
    <dbReference type="NCBI Taxonomy" id="1447944"/>
    <lineage>
        <taxon>Eukaryota</taxon>
        <taxon>Fungi</taxon>
        <taxon>Dikarya</taxon>
        <taxon>Basidiomycota</taxon>
        <taxon>Agaricomycotina</taxon>
        <taxon>Agaricomycetes</taxon>
        <taxon>Agaricomycetidae</taxon>
        <taxon>Agaricales</taxon>
        <taxon>Marasmiineae</taxon>
        <taxon>Omphalotaceae</taxon>
        <taxon>Gymnopus</taxon>
    </lineage>
</organism>
<sequence length="92" mass="10708">MLGTNIPWPNSGEIDIIEATNNLPCNQIEFVDIILFMAEVEGEEAEILSVTWQWPYAIPSLSRITISPRTNKSRSTSPRFLRGRLYYFRYRL</sequence>
<accession>A0A6A4GHC3</accession>
<name>A0A6A4GHC3_9AGAR</name>
<evidence type="ECO:0000313" key="2">
    <source>
        <dbReference type="Proteomes" id="UP000799118"/>
    </source>
</evidence>
<dbReference type="Gene3D" id="2.60.120.200">
    <property type="match status" value="1"/>
</dbReference>
<evidence type="ECO:0000313" key="1">
    <source>
        <dbReference type="EMBL" id="KAE9385029.1"/>
    </source>
</evidence>
<dbReference type="EMBL" id="ML770042">
    <property type="protein sequence ID" value="KAE9385029.1"/>
    <property type="molecule type" value="Genomic_DNA"/>
</dbReference>
<dbReference type="Proteomes" id="UP000799118">
    <property type="component" value="Unassembled WGS sequence"/>
</dbReference>
<reference evidence="1" key="1">
    <citation type="journal article" date="2019" name="Environ. Microbiol.">
        <title>Fungal ecological strategies reflected in gene transcription - a case study of two litter decomposers.</title>
        <authorList>
            <person name="Barbi F."/>
            <person name="Kohler A."/>
            <person name="Barry K."/>
            <person name="Baskaran P."/>
            <person name="Daum C."/>
            <person name="Fauchery L."/>
            <person name="Ihrmark K."/>
            <person name="Kuo A."/>
            <person name="LaButti K."/>
            <person name="Lipzen A."/>
            <person name="Morin E."/>
            <person name="Grigoriev I.V."/>
            <person name="Henrissat B."/>
            <person name="Lindahl B."/>
            <person name="Martin F."/>
        </authorList>
    </citation>
    <scope>NUCLEOTIDE SEQUENCE</scope>
    <source>
        <strain evidence="1">JB14</strain>
    </source>
</reference>
<proteinExistence type="predicted"/>